<name>A0ACB9I1L8_9ASTR</name>
<protein>
    <submittedName>
        <fullName evidence="1">Uncharacterized protein</fullName>
    </submittedName>
</protein>
<keyword evidence="2" id="KW-1185">Reference proteome</keyword>
<gene>
    <name evidence="1" type="ORF">L1987_30031</name>
</gene>
<evidence type="ECO:0000313" key="1">
    <source>
        <dbReference type="EMBL" id="KAI3801914.1"/>
    </source>
</evidence>
<reference evidence="1 2" key="2">
    <citation type="journal article" date="2022" name="Mol. Ecol. Resour.">
        <title>The genomes of chicory, endive, great burdock and yacon provide insights into Asteraceae paleo-polyploidization history and plant inulin production.</title>
        <authorList>
            <person name="Fan W."/>
            <person name="Wang S."/>
            <person name="Wang H."/>
            <person name="Wang A."/>
            <person name="Jiang F."/>
            <person name="Liu H."/>
            <person name="Zhao H."/>
            <person name="Xu D."/>
            <person name="Zhang Y."/>
        </authorList>
    </citation>
    <scope>NUCLEOTIDE SEQUENCE [LARGE SCALE GENOMIC DNA]</scope>
    <source>
        <strain evidence="2">cv. Yunnan</strain>
        <tissue evidence="1">Leaves</tissue>
    </source>
</reference>
<dbReference type="EMBL" id="CM042027">
    <property type="protein sequence ID" value="KAI3801914.1"/>
    <property type="molecule type" value="Genomic_DNA"/>
</dbReference>
<evidence type="ECO:0000313" key="2">
    <source>
        <dbReference type="Proteomes" id="UP001056120"/>
    </source>
</evidence>
<reference evidence="2" key="1">
    <citation type="journal article" date="2022" name="Mol. Ecol. Resour.">
        <title>The genomes of chicory, endive, great burdock and yacon provide insights into Asteraceae palaeo-polyploidization history and plant inulin production.</title>
        <authorList>
            <person name="Fan W."/>
            <person name="Wang S."/>
            <person name="Wang H."/>
            <person name="Wang A."/>
            <person name="Jiang F."/>
            <person name="Liu H."/>
            <person name="Zhao H."/>
            <person name="Xu D."/>
            <person name="Zhang Y."/>
        </authorList>
    </citation>
    <scope>NUCLEOTIDE SEQUENCE [LARGE SCALE GENOMIC DNA]</scope>
    <source>
        <strain evidence="2">cv. Yunnan</strain>
    </source>
</reference>
<dbReference type="Proteomes" id="UP001056120">
    <property type="component" value="Linkage Group LG10"/>
</dbReference>
<sequence length="82" mass="9762">MVLIREGLQLILEYQEEPVQSLKSMRDSLIISCKFWSFCSKWWFISRKYRIINSERSGRHIVTDVITAPVANTSAYFFQENR</sequence>
<proteinExistence type="predicted"/>
<organism evidence="1 2">
    <name type="scientific">Smallanthus sonchifolius</name>
    <dbReference type="NCBI Taxonomy" id="185202"/>
    <lineage>
        <taxon>Eukaryota</taxon>
        <taxon>Viridiplantae</taxon>
        <taxon>Streptophyta</taxon>
        <taxon>Embryophyta</taxon>
        <taxon>Tracheophyta</taxon>
        <taxon>Spermatophyta</taxon>
        <taxon>Magnoliopsida</taxon>
        <taxon>eudicotyledons</taxon>
        <taxon>Gunneridae</taxon>
        <taxon>Pentapetalae</taxon>
        <taxon>asterids</taxon>
        <taxon>campanulids</taxon>
        <taxon>Asterales</taxon>
        <taxon>Asteraceae</taxon>
        <taxon>Asteroideae</taxon>
        <taxon>Heliantheae alliance</taxon>
        <taxon>Millerieae</taxon>
        <taxon>Smallanthus</taxon>
    </lineage>
</organism>
<accession>A0ACB9I1L8</accession>
<comment type="caution">
    <text evidence="1">The sequence shown here is derived from an EMBL/GenBank/DDBJ whole genome shotgun (WGS) entry which is preliminary data.</text>
</comment>